<reference evidence="2 3" key="1">
    <citation type="journal article" date="2013" name="Genome Biol.">
        <title>Draft genome of the mountain pine beetle, Dendroctonus ponderosae Hopkins, a major forest pest.</title>
        <authorList>
            <person name="Keeling C.I."/>
            <person name="Yuen M.M."/>
            <person name="Liao N.Y."/>
            <person name="Docking T.R."/>
            <person name="Chan S.K."/>
            <person name="Taylor G.A."/>
            <person name="Palmquist D.L."/>
            <person name="Jackman S.D."/>
            <person name="Nguyen A."/>
            <person name="Li M."/>
            <person name="Henderson H."/>
            <person name="Janes J.K."/>
            <person name="Zhao Y."/>
            <person name="Pandoh P."/>
            <person name="Moore R."/>
            <person name="Sperling F.A."/>
            <person name="Huber D.P."/>
            <person name="Birol I."/>
            <person name="Jones S.J."/>
            <person name="Bohlmann J."/>
        </authorList>
    </citation>
    <scope>NUCLEOTIDE SEQUENCE</scope>
</reference>
<dbReference type="AlphaFoldDB" id="U4UCZ5"/>
<evidence type="ECO:0000313" key="2">
    <source>
        <dbReference type="EMBL" id="ERL90193.1"/>
    </source>
</evidence>
<name>U4UCZ5_DENPD</name>
<proteinExistence type="predicted"/>
<sequence>MRVQQALFLVVLSATAAYSFPTFGLLISPLKNQVLQTRCKLHHIGSKVLQHDHILGDPCEGSKAVEQQITTSTTTTTTTTASEGIEKEKFIVTSEAYPSSLDIDIRMGPDGPTSSSTPRETTRLDLAEGGEVPTKQKNYATVPPDGGKHVIKAKCNGVLTTDGCLEEI</sequence>
<organism evidence="2 3">
    <name type="scientific">Dendroctonus ponderosae</name>
    <name type="common">Mountain pine beetle</name>
    <dbReference type="NCBI Taxonomy" id="77166"/>
    <lineage>
        <taxon>Eukaryota</taxon>
        <taxon>Metazoa</taxon>
        <taxon>Ecdysozoa</taxon>
        <taxon>Arthropoda</taxon>
        <taxon>Hexapoda</taxon>
        <taxon>Insecta</taxon>
        <taxon>Pterygota</taxon>
        <taxon>Neoptera</taxon>
        <taxon>Endopterygota</taxon>
        <taxon>Coleoptera</taxon>
        <taxon>Polyphaga</taxon>
        <taxon>Cucujiformia</taxon>
        <taxon>Curculionidae</taxon>
        <taxon>Scolytinae</taxon>
        <taxon>Dendroctonus</taxon>
    </lineage>
</organism>
<gene>
    <name evidence="2" type="ORF">D910_07547</name>
</gene>
<dbReference type="OrthoDB" id="6784520at2759"/>
<dbReference type="EMBL" id="KB632221">
    <property type="protein sequence ID" value="ERL90193.1"/>
    <property type="molecule type" value="Genomic_DNA"/>
</dbReference>
<dbReference type="Proteomes" id="UP000030742">
    <property type="component" value="Unassembled WGS sequence"/>
</dbReference>
<feature type="region of interest" description="Disordered" evidence="1">
    <location>
        <begin position="102"/>
        <end position="137"/>
    </location>
</feature>
<protein>
    <submittedName>
        <fullName evidence="2">Uncharacterized protein</fullName>
    </submittedName>
</protein>
<evidence type="ECO:0000256" key="1">
    <source>
        <dbReference type="SAM" id="MobiDB-lite"/>
    </source>
</evidence>
<evidence type="ECO:0000313" key="3">
    <source>
        <dbReference type="Proteomes" id="UP000030742"/>
    </source>
</evidence>
<accession>U4UCZ5</accession>